<dbReference type="OrthoDB" id="9808022at2"/>
<dbReference type="InterPro" id="IPR010723">
    <property type="entry name" value="HemN_C"/>
</dbReference>
<dbReference type="InterPro" id="IPR006638">
    <property type="entry name" value="Elp3/MiaA/NifB-like_rSAM"/>
</dbReference>
<dbReference type="AlphaFoldDB" id="A0A1M6X6B2"/>
<dbReference type="CDD" id="cd01335">
    <property type="entry name" value="Radical_SAM"/>
    <property type="match status" value="1"/>
</dbReference>
<dbReference type="SFLD" id="SFLDF00562">
    <property type="entry name" value="HemN-like__clustered_with_heat"/>
    <property type="match status" value="1"/>
</dbReference>
<dbReference type="Proteomes" id="UP000184120">
    <property type="component" value="Unassembled WGS sequence"/>
</dbReference>
<dbReference type="InterPro" id="IPR023404">
    <property type="entry name" value="rSAM_horseshoe"/>
</dbReference>
<sequence length="375" mass="43256">MSGIYIHIPFCKHKCSYCDFHFSTNLQLKSQLVEAINKELVIRKDELTQSLETLYFGGGTPSILSEKELNSIFETIYKNYSTHNIKEITLEANPDDLTQEKLNFLKSTPINRFSIGVQSFFEEDLRLMNRAHNSQEAESSIKLVQDTGFDNITIDLIYGSSTTTNEMWMKNLQKAIALDIPHISSYALTVEEKTVLDHQIKSGKTKPINDERQNEQFQILIDTLSDNGFIQYEISNFGKENYFSQHNSNYWKGISYLGIGPSAHSYDGKTRAWNIANNAKYIKSLEQNLLSHEVEVLNKVDIFNEMIMIGLRTIYGIDLNRLENEFPNYLKDYFNTEIELLIEEKLVEKQANKIILKPEAKFFADGIASRLFYVD</sequence>
<dbReference type="PROSITE" id="PS51918">
    <property type="entry name" value="RADICAL_SAM"/>
    <property type="match status" value="1"/>
</dbReference>
<organism evidence="5 6">
    <name type="scientific">Chishuiella changwenlii</name>
    <dbReference type="NCBI Taxonomy" id="1434701"/>
    <lineage>
        <taxon>Bacteria</taxon>
        <taxon>Pseudomonadati</taxon>
        <taxon>Bacteroidota</taxon>
        <taxon>Flavobacteriia</taxon>
        <taxon>Flavobacteriales</taxon>
        <taxon>Weeksellaceae</taxon>
        <taxon>Chishuiella</taxon>
    </lineage>
</organism>
<evidence type="ECO:0000313" key="7">
    <source>
        <dbReference type="Proteomes" id="UP000650994"/>
    </source>
</evidence>
<evidence type="ECO:0000313" key="4">
    <source>
        <dbReference type="EMBL" id="GGE98044.1"/>
    </source>
</evidence>
<dbReference type="PANTHER" id="PTHR13932:SF5">
    <property type="entry name" value="RADICAL S-ADENOSYL METHIONINE DOMAIN-CONTAINING PROTEIN 1, MITOCHONDRIAL"/>
    <property type="match status" value="1"/>
</dbReference>
<dbReference type="Pfam" id="PF06969">
    <property type="entry name" value="HemN_C"/>
    <property type="match status" value="1"/>
</dbReference>
<dbReference type="RefSeq" id="WP_072931140.1">
    <property type="nucleotide sequence ID" value="NZ_BMFL01000009.1"/>
</dbReference>
<evidence type="ECO:0000259" key="3">
    <source>
        <dbReference type="PROSITE" id="PS51918"/>
    </source>
</evidence>
<dbReference type="PANTHER" id="PTHR13932">
    <property type="entry name" value="COPROPORPHYRINIGEN III OXIDASE"/>
    <property type="match status" value="1"/>
</dbReference>
<dbReference type="InterPro" id="IPR034505">
    <property type="entry name" value="Coproporphyrinogen-III_oxidase"/>
</dbReference>
<keyword evidence="2" id="KW-0479">Metal-binding</keyword>
<dbReference type="Proteomes" id="UP000650994">
    <property type="component" value="Unassembled WGS sequence"/>
</dbReference>
<comment type="subcellular location">
    <subcellularLocation>
        <location evidence="2">Cytoplasm</location>
    </subcellularLocation>
</comment>
<keyword evidence="2" id="KW-0004">4Fe-4S</keyword>
<dbReference type="Pfam" id="PF04055">
    <property type="entry name" value="Radical_SAM"/>
    <property type="match status" value="1"/>
</dbReference>
<evidence type="ECO:0000256" key="1">
    <source>
        <dbReference type="ARBA" id="ARBA00006100"/>
    </source>
</evidence>
<keyword evidence="2" id="KW-0963">Cytoplasm</keyword>
<proteinExistence type="inferred from homology"/>
<dbReference type="Gene3D" id="3.80.30.20">
    <property type="entry name" value="tm_1862 like domain"/>
    <property type="match status" value="1"/>
</dbReference>
<evidence type="ECO:0000313" key="5">
    <source>
        <dbReference type="EMBL" id="SHL01389.1"/>
    </source>
</evidence>
<reference evidence="7" key="4">
    <citation type="journal article" date="2019" name="Int. J. Syst. Evol. Microbiol.">
        <title>The Global Catalogue of Microorganisms (GCM) 10K type strain sequencing project: providing services to taxonomists for standard genome sequencing and annotation.</title>
        <authorList>
            <consortium name="The Broad Institute Genomics Platform"/>
            <consortium name="The Broad Institute Genome Sequencing Center for Infectious Disease"/>
            <person name="Wu L."/>
            <person name="Ma J."/>
        </authorList>
    </citation>
    <scope>NUCLEOTIDE SEQUENCE [LARGE SCALE GENOMIC DNA]</scope>
    <source>
        <strain evidence="7">CGMCC 1.12707</strain>
    </source>
</reference>
<dbReference type="GO" id="GO:0004109">
    <property type="term" value="F:coproporphyrinogen oxidase activity"/>
    <property type="evidence" value="ECO:0007669"/>
    <property type="project" value="InterPro"/>
</dbReference>
<dbReference type="SFLD" id="SFLDG01065">
    <property type="entry name" value="anaerobic_coproporphyrinogen-I"/>
    <property type="match status" value="1"/>
</dbReference>
<dbReference type="InterPro" id="IPR007197">
    <property type="entry name" value="rSAM"/>
</dbReference>
<dbReference type="SMART" id="SM00729">
    <property type="entry name" value="Elp3"/>
    <property type="match status" value="1"/>
</dbReference>
<comment type="function">
    <text evidence="2">Probably acts as a heme chaperone, transferring heme to an unknown acceptor. Binds one molecule of heme per monomer, possibly covalently. Binds 1 [4Fe-4S] cluster. The cluster is coordinated with 3 cysteines and an exchangeable S-adenosyl-L-methionine.</text>
</comment>
<dbReference type="EMBL" id="BMFL01000009">
    <property type="protein sequence ID" value="GGE98044.1"/>
    <property type="molecule type" value="Genomic_DNA"/>
</dbReference>
<keyword evidence="2" id="KW-0143">Chaperone</keyword>
<dbReference type="EMBL" id="FRBH01000005">
    <property type="protein sequence ID" value="SHL01389.1"/>
    <property type="molecule type" value="Genomic_DNA"/>
</dbReference>
<reference evidence="6" key="3">
    <citation type="submission" date="2016-11" db="EMBL/GenBank/DDBJ databases">
        <authorList>
            <person name="Varghese N."/>
            <person name="Submissions S."/>
        </authorList>
    </citation>
    <scope>NUCLEOTIDE SEQUENCE [LARGE SCALE GENOMIC DNA]</scope>
    <source>
        <strain evidence="6">DSM 27989</strain>
    </source>
</reference>
<keyword evidence="2" id="KW-0949">S-adenosyl-L-methionine</keyword>
<reference evidence="4" key="1">
    <citation type="journal article" date="2014" name="Int. J. Syst. Evol. Microbiol.">
        <title>Complete genome of a new Firmicutes species belonging to the dominant human colonic microbiota ('Ruminococcus bicirculans') reveals two chromosomes and a selective capacity to utilize plant glucans.</title>
        <authorList>
            <consortium name="NISC Comparative Sequencing Program"/>
            <person name="Wegmann U."/>
            <person name="Louis P."/>
            <person name="Goesmann A."/>
            <person name="Henrissat B."/>
            <person name="Duncan S.H."/>
            <person name="Flint H.J."/>
        </authorList>
    </citation>
    <scope>NUCLEOTIDE SEQUENCE</scope>
    <source>
        <strain evidence="4">CGMCC 1.12707</strain>
    </source>
</reference>
<dbReference type="STRING" id="1434701.SAMN05443634_105127"/>
<evidence type="ECO:0000256" key="2">
    <source>
        <dbReference type="RuleBase" id="RU364116"/>
    </source>
</evidence>
<dbReference type="InterPro" id="IPR004559">
    <property type="entry name" value="HemW-like"/>
</dbReference>
<reference evidence="5" key="2">
    <citation type="submission" date="2016-11" db="EMBL/GenBank/DDBJ databases">
        <authorList>
            <person name="Jaros S."/>
            <person name="Januszkiewicz K."/>
            <person name="Wedrychowicz H."/>
        </authorList>
    </citation>
    <scope>NUCLEOTIDE SEQUENCE [LARGE SCALE GENOMIC DNA]</scope>
    <source>
        <strain evidence="5">DSM 27989</strain>
    </source>
</reference>
<gene>
    <name evidence="4" type="ORF">GCM10010984_14510</name>
    <name evidence="5" type="ORF">SAMN05443634_105127</name>
</gene>
<dbReference type="InterPro" id="IPR058240">
    <property type="entry name" value="rSAM_sf"/>
</dbReference>
<dbReference type="GO" id="GO:0046872">
    <property type="term" value="F:metal ion binding"/>
    <property type="evidence" value="ECO:0007669"/>
    <property type="project" value="UniProtKB-UniRule"/>
</dbReference>
<name>A0A1M6X6B2_9FLAO</name>
<comment type="similarity">
    <text evidence="1">Belongs to the anaerobic coproporphyrinogen-III oxidase family. HemW subfamily.</text>
</comment>
<dbReference type="GO" id="GO:0005737">
    <property type="term" value="C:cytoplasm"/>
    <property type="evidence" value="ECO:0007669"/>
    <property type="project" value="UniProtKB-SubCell"/>
</dbReference>
<evidence type="ECO:0000313" key="6">
    <source>
        <dbReference type="Proteomes" id="UP000184120"/>
    </source>
</evidence>
<feature type="domain" description="Radical SAM core" evidence="3">
    <location>
        <begin position="1"/>
        <end position="230"/>
    </location>
</feature>
<keyword evidence="7" id="KW-1185">Reference proteome</keyword>
<dbReference type="NCBIfam" id="TIGR00539">
    <property type="entry name" value="hemN_rel"/>
    <property type="match status" value="1"/>
</dbReference>
<keyword evidence="2" id="KW-0408">Iron</keyword>
<dbReference type="GO" id="GO:0051539">
    <property type="term" value="F:4 iron, 4 sulfur cluster binding"/>
    <property type="evidence" value="ECO:0007669"/>
    <property type="project" value="UniProtKB-UniRule"/>
</dbReference>
<accession>A0A1M6X6B2</accession>
<dbReference type="SFLD" id="SFLDS00029">
    <property type="entry name" value="Radical_SAM"/>
    <property type="match status" value="1"/>
</dbReference>
<keyword evidence="2" id="KW-0411">Iron-sulfur</keyword>
<keyword evidence="2" id="KW-0349">Heme</keyword>
<dbReference type="GO" id="GO:0006779">
    <property type="term" value="P:porphyrin-containing compound biosynthetic process"/>
    <property type="evidence" value="ECO:0007669"/>
    <property type="project" value="InterPro"/>
</dbReference>
<reference evidence="4" key="5">
    <citation type="submission" date="2024-05" db="EMBL/GenBank/DDBJ databases">
        <authorList>
            <person name="Sun Q."/>
            <person name="Zhou Y."/>
        </authorList>
    </citation>
    <scope>NUCLEOTIDE SEQUENCE</scope>
    <source>
        <strain evidence="4">CGMCC 1.12707</strain>
    </source>
</reference>
<protein>
    <recommendedName>
        <fullName evidence="2">Heme chaperone HemW</fullName>
    </recommendedName>
</protein>
<dbReference type="SUPFAM" id="SSF102114">
    <property type="entry name" value="Radical SAM enzymes"/>
    <property type="match status" value="1"/>
</dbReference>